<dbReference type="PANTHER" id="PTHR38434">
    <property type="entry name" value="BLL2549 PROTEIN"/>
    <property type="match status" value="1"/>
</dbReference>
<dbReference type="InterPro" id="IPR019286">
    <property type="entry name" value="DUF2339_TM"/>
</dbReference>
<keyword evidence="1" id="KW-0812">Transmembrane</keyword>
<name>A0ABT5W449_9BACL</name>
<keyword evidence="3" id="KW-1185">Reference proteome</keyword>
<comment type="caution">
    <text evidence="2">The sequence shown here is derived from an EMBL/GenBank/DDBJ whole genome shotgun (WGS) entry which is preliminary data.</text>
</comment>
<dbReference type="Proteomes" id="UP001213979">
    <property type="component" value="Unassembled WGS sequence"/>
</dbReference>
<evidence type="ECO:0000256" key="1">
    <source>
        <dbReference type="SAM" id="Phobius"/>
    </source>
</evidence>
<feature type="transmembrane region" description="Helical" evidence="1">
    <location>
        <begin position="20"/>
        <end position="39"/>
    </location>
</feature>
<sequence length="97" mass="10841">MTTHHSFRSDCAAILLKESILLSFSWAAFAAGSVVFGTIRDKKAMRLLGIGLIFLTLLKLVFIDLPIVSLLMRSILFIGLGSIGIIISRLFYRQQKR</sequence>
<organism evidence="2 3">
    <name type="scientific">Anoxybacteroides rupiense</name>
    <dbReference type="NCBI Taxonomy" id="311460"/>
    <lineage>
        <taxon>Bacteria</taxon>
        <taxon>Bacillati</taxon>
        <taxon>Bacillota</taxon>
        <taxon>Bacilli</taxon>
        <taxon>Bacillales</taxon>
        <taxon>Anoxybacillaceae</taxon>
        <taxon>Anoxybacteroides</taxon>
    </lineage>
</organism>
<dbReference type="EMBL" id="JAQOTG010000007">
    <property type="protein sequence ID" value="MDE8564091.1"/>
    <property type="molecule type" value="Genomic_DNA"/>
</dbReference>
<gene>
    <name evidence="2" type="ORF">PNH38_09340</name>
</gene>
<accession>A0ABT5W449</accession>
<keyword evidence="1" id="KW-0472">Membrane</keyword>
<feature type="transmembrane region" description="Helical" evidence="1">
    <location>
        <begin position="46"/>
        <end position="68"/>
    </location>
</feature>
<dbReference type="PANTHER" id="PTHR38434:SF1">
    <property type="entry name" value="BLL2549 PROTEIN"/>
    <property type="match status" value="1"/>
</dbReference>
<proteinExistence type="predicted"/>
<reference evidence="2 3" key="1">
    <citation type="submission" date="2023-01" db="EMBL/GenBank/DDBJ databases">
        <title>Genome-based reclassification of Anoxybacillus geothermalis as a later heterotypic synonym of Anoxybacillus rupiensis.</title>
        <authorList>
            <person name="Inan Bektas K."/>
            <person name="Canakci S."/>
            <person name="Belduz A.A."/>
            <person name="Guler H.H."/>
        </authorList>
    </citation>
    <scope>NUCLEOTIDE SEQUENCE [LARGE SCALE GENOMIC DNA]</scope>
    <source>
        <strain evidence="2 3">DSM 17127</strain>
    </source>
</reference>
<evidence type="ECO:0000313" key="2">
    <source>
        <dbReference type="EMBL" id="MDE8564091.1"/>
    </source>
</evidence>
<feature type="transmembrane region" description="Helical" evidence="1">
    <location>
        <begin position="74"/>
        <end position="92"/>
    </location>
</feature>
<keyword evidence="1" id="KW-1133">Transmembrane helix</keyword>
<evidence type="ECO:0000313" key="3">
    <source>
        <dbReference type="Proteomes" id="UP001213979"/>
    </source>
</evidence>
<protein>
    <submittedName>
        <fullName evidence="2">DUF2339 domain-containing protein</fullName>
    </submittedName>
</protein>
<dbReference type="Pfam" id="PF10101">
    <property type="entry name" value="DUF2339"/>
    <property type="match status" value="1"/>
</dbReference>